<dbReference type="PANTHER" id="PTHR43190:SF3">
    <property type="entry name" value="N-ACETYL-D-GLUCOSAMINE KINASE"/>
    <property type="match status" value="1"/>
</dbReference>
<evidence type="ECO:0000259" key="1">
    <source>
        <dbReference type="Pfam" id="PF01869"/>
    </source>
</evidence>
<accession>A0A0K9GWA7</accession>
<feature type="domain" description="ATPase BadF/BadG/BcrA/BcrD type" evidence="1">
    <location>
        <begin position="5"/>
        <end position="272"/>
    </location>
</feature>
<organism evidence="2 3">
    <name type="scientific">Peribacillus loiseleuriae</name>
    <dbReference type="NCBI Taxonomy" id="1679170"/>
    <lineage>
        <taxon>Bacteria</taxon>
        <taxon>Bacillati</taxon>
        <taxon>Bacillota</taxon>
        <taxon>Bacilli</taxon>
        <taxon>Bacillales</taxon>
        <taxon>Bacillaceae</taxon>
        <taxon>Peribacillus</taxon>
    </lineage>
</organism>
<dbReference type="SUPFAM" id="SSF53067">
    <property type="entry name" value="Actin-like ATPase domain"/>
    <property type="match status" value="2"/>
</dbReference>
<comment type="caution">
    <text evidence="2">The sequence shown here is derived from an EMBL/GenBank/DDBJ whole genome shotgun (WGS) entry which is preliminary data.</text>
</comment>
<dbReference type="RefSeq" id="WP_049682267.1">
    <property type="nucleotide sequence ID" value="NZ_LFZW01000001.1"/>
</dbReference>
<dbReference type="InterPro" id="IPR043129">
    <property type="entry name" value="ATPase_NBD"/>
</dbReference>
<dbReference type="Proteomes" id="UP000037146">
    <property type="component" value="Unassembled WGS sequence"/>
</dbReference>
<dbReference type="Gene3D" id="3.30.420.40">
    <property type="match status" value="2"/>
</dbReference>
<evidence type="ECO:0000313" key="2">
    <source>
        <dbReference type="EMBL" id="KMY50918.1"/>
    </source>
</evidence>
<dbReference type="OrthoDB" id="9772633at2"/>
<sequence length="299" mass="32405">MKYLIGVDGGGTKTEAAAYDLNGNLISTGMSGYGNLLINEDQAIFHIIDAITQCLLPLKKRDCCYLYLGLAGYGGVTDTRTIEESIRRSFNIPFTIENDGIIAHAALLKGKEGILTIAGTGSVSMAVHNRVYKMAGGWGHLLGDQGSGYWIALEAFKRMTYEEDNQQAYSPLTGQILTKLGYKSVADIKKFIYSSSKGEIASIVPLIVDQAKAGDDIAQTILMEAGCHLANTTLAVYHKLPFPAQVTVAIKGGILTNIPIVQEAFIDKLKAMLPETQFVLDEVSSTLGCYYLAMEKMKD</sequence>
<dbReference type="CDD" id="cd24007">
    <property type="entry name" value="ASKHA_NBD_eukNAGK-like"/>
    <property type="match status" value="1"/>
</dbReference>
<reference evidence="3" key="1">
    <citation type="submission" date="2015-07" db="EMBL/GenBank/DDBJ databases">
        <title>Genome sequencing project for genomic taxonomy and phylogenomics of Bacillus-like bacteria.</title>
        <authorList>
            <person name="Liu B."/>
            <person name="Wang J."/>
            <person name="Zhu Y."/>
            <person name="Liu G."/>
            <person name="Chen Q."/>
            <person name="Chen Z."/>
            <person name="Lan J."/>
            <person name="Che J."/>
            <person name="Ge C."/>
            <person name="Shi H."/>
            <person name="Pan Z."/>
            <person name="Liu X."/>
        </authorList>
    </citation>
    <scope>NUCLEOTIDE SEQUENCE [LARGE SCALE GENOMIC DNA]</scope>
    <source>
        <strain evidence="3">FJAT-27997</strain>
    </source>
</reference>
<dbReference type="EMBL" id="LFZW01000001">
    <property type="protein sequence ID" value="KMY50918.1"/>
    <property type="molecule type" value="Genomic_DNA"/>
</dbReference>
<dbReference type="AlphaFoldDB" id="A0A0K9GWA7"/>
<keyword evidence="3" id="KW-1185">Reference proteome</keyword>
<protein>
    <submittedName>
        <fullName evidence="2">ATPase</fullName>
    </submittedName>
</protein>
<proteinExistence type="predicted"/>
<dbReference type="Pfam" id="PF01869">
    <property type="entry name" value="BcrAD_BadFG"/>
    <property type="match status" value="1"/>
</dbReference>
<dbReference type="PANTHER" id="PTHR43190">
    <property type="entry name" value="N-ACETYL-D-GLUCOSAMINE KINASE"/>
    <property type="match status" value="1"/>
</dbReference>
<name>A0A0K9GWA7_9BACI</name>
<dbReference type="InterPro" id="IPR052519">
    <property type="entry name" value="Euk-type_GlcNAc_Kinase"/>
</dbReference>
<dbReference type="InterPro" id="IPR002731">
    <property type="entry name" value="ATPase_BadF"/>
</dbReference>
<evidence type="ECO:0000313" key="3">
    <source>
        <dbReference type="Proteomes" id="UP000037146"/>
    </source>
</evidence>
<dbReference type="PATRIC" id="fig|1679170.3.peg.3740"/>
<dbReference type="STRING" id="1679170.AC625_16445"/>
<gene>
    <name evidence="2" type="ORF">AC625_16445</name>
</gene>